<keyword evidence="2" id="KW-0378">Hydrolase</keyword>
<name>A0A1H9N1D2_9GAMM</name>
<accession>A0A1H9N1D2</accession>
<dbReference type="RefSeq" id="WP_092678484.1">
    <property type="nucleotide sequence ID" value="NZ_FOGC01000021.1"/>
</dbReference>
<dbReference type="InterPro" id="IPR002711">
    <property type="entry name" value="HNH"/>
</dbReference>
<dbReference type="GO" id="GO:0008270">
    <property type="term" value="F:zinc ion binding"/>
    <property type="evidence" value="ECO:0007669"/>
    <property type="project" value="InterPro"/>
</dbReference>
<dbReference type="AlphaFoldDB" id="A0A1H9N1D2"/>
<dbReference type="OrthoDB" id="9802901at2"/>
<dbReference type="GO" id="GO:0004519">
    <property type="term" value="F:endonuclease activity"/>
    <property type="evidence" value="ECO:0007669"/>
    <property type="project" value="UniProtKB-KW"/>
</dbReference>
<dbReference type="EMBL" id="FOGC01000021">
    <property type="protein sequence ID" value="SER29786.1"/>
    <property type="molecule type" value="Genomic_DNA"/>
</dbReference>
<proteinExistence type="predicted"/>
<dbReference type="STRING" id="988801.SAMN05216522_12112"/>
<keyword evidence="3" id="KW-1185">Reference proteome</keyword>
<keyword evidence="2" id="KW-0540">Nuclease</keyword>
<organism evidence="2 3">
    <name type="scientific">Rosenbergiella nectarea</name>
    <dbReference type="NCBI Taxonomy" id="988801"/>
    <lineage>
        <taxon>Bacteria</taxon>
        <taxon>Pseudomonadati</taxon>
        <taxon>Pseudomonadota</taxon>
        <taxon>Gammaproteobacteria</taxon>
        <taxon>Enterobacterales</taxon>
        <taxon>Erwiniaceae</taxon>
        <taxon>Rosenbergiella</taxon>
    </lineage>
</organism>
<evidence type="ECO:0000313" key="3">
    <source>
        <dbReference type="Proteomes" id="UP000242515"/>
    </source>
</evidence>
<evidence type="ECO:0000259" key="1">
    <source>
        <dbReference type="Pfam" id="PF01844"/>
    </source>
</evidence>
<dbReference type="Proteomes" id="UP000242515">
    <property type="component" value="Unassembled WGS sequence"/>
</dbReference>
<dbReference type="Gene3D" id="1.10.30.50">
    <property type="match status" value="1"/>
</dbReference>
<reference evidence="3" key="1">
    <citation type="submission" date="2016-10" db="EMBL/GenBank/DDBJ databases">
        <authorList>
            <person name="Varghese N."/>
            <person name="Submissions S."/>
        </authorList>
    </citation>
    <scope>NUCLEOTIDE SEQUENCE [LARGE SCALE GENOMIC DNA]</scope>
    <source>
        <strain evidence="3">8N4</strain>
    </source>
</reference>
<dbReference type="GO" id="GO:0003676">
    <property type="term" value="F:nucleic acid binding"/>
    <property type="evidence" value="ECO:0007669"/>
    <property type="project" value="InterPro"/>
</dbReference>
<evidence type="ECO:0000313" key="2">
    <source>
        <dbReference type="EMBL" id="SER29786.1"/>
    </source>
</evidence>
<gene>
    <name evidence="2" type="ORF">SAMN05216522_12112</name>
</gene>
<dbReference type="Pfam" id="PF01844">
    <property type="entry name" value="HNH"/>
    <property type="match status" value="1"/>
</dbReference>
<dbReference type="InterPro" id="IPR003615">
    <property type="entry name" value="HNH_nuc"/>
</dbReference>
<protein>
    <submittedName>
        <fullName evidence="2">HNH endonuclease</fullName>
    </submittedName>
</protein>
<feature type="domain" description="HNH" evidence="1">
    <location>
        <begin position="19"/>
        <end position="70"/>
    </location>
</feature>
<sequence>MKLTPKQRTLLRMKFGGCCAYCGCELPEKGWHADHVEALLRKPGGGAFNCSAESLDNLFPACAPCNLMKSAYELEVFRRQVSLQVERARKSSVNIRTAERFGLIEVIDKPVVFWFETYKDGMRCTG</sequence>
<keyword evidence="2" id="KW-0255">Endonuclease</keyword>
<dbReference type="CDD" id="cd00085">
    <property type="entry name" value="HNHc"/>
    <property type="match status" value="1"/>
</dbReference>